<dbReference type="InterPro" id="IPR002583">
    <property type="entry name" value="Ribosomal_bS20"/>
</dbReference>
<comment type="function">
    <text evidence="1 8">Binds directly to 16S ribosomal RNA.</text>
</comment>
<evidence type="ECO:0000256" key="3">
    <source>
        <dbReference type="ARBA" id="ARBA00022730"/>
    </source>
</evidence>
<dbReference type="GO" id="GO:0015935">
    <property type="term" value="C:small ribosomal subunit"/>
    <property type="evidence" value="ECO:0007669"/>
    <property type="project" value="TreeGrafter"/>
</dbReference>
<evidence type="ECO:0000256" key="7">
    <source>
        <dbReference type="ARBA" id="ARBA00035136"/>
    </source>
</evidence>
<dbReference type="OrthoDB" id="289707at2"/>
<keyword evidence="5 8" id="KW-0689">Ribosomal protein</keyword>
<dbReference type="RefSeq" id="WP_146504132.1">
    <property type="nucleotide sequence ID" value="NZ_SJPG01000001.1"/>
</dbReference>
<evidence type="ECO:0000256" key="9">
    <source>
        <dbReference type="SAM" id="MobiDB-lite"/>
    </source>
</evidence>
<evidence type="ECO:0000313" key="10">
    <source>
        <dbReference type="EMBL" id="TWT62251.1"/>
    </source>
</evidence>
<keyword evidence="6 8" id="KW-0687">Ribonucleoprotein</keyword>
<proteinExistence type="inferred from homology"/>
<dbReference type="SUPFAM" id="SSF46992">
    <property type="entry name" value="Ribosomal protein S20"/>
    <property type="match status" value="1"/>
</dbReference>
<sequence>MPNSVNAKKALRQSQKRRLHNRAQRSTLRTTIKKVRTLVEEGKVEDAQAAFKVATKKLDQAAAKHLIHRNAAARTKSRLSKVLKDAGAKVASGQSS</sequence>
<dbReference type="Gene3D" id="1.20.58.110">
    <property type="entry name" value="Ribosomal protein S20"/>
    <property type="match status" value="1"/>
</dbReference>
<dbReference type="GO" id="GO:0005829">
    <property type="term" value="C:cytosol"/>
    <property type="evidence" value="ECO:0007669"/>
    <property type="project" value="TreeGrafter"/>
</dbReference>
<evidence type="ECO:0000256" key="8">
    <source>
        <dbReference type="HAMAP-Rule" id="MF_00500"/>
    </source>
</evidence>
<dbReference type="PANTHER" id="PTHR33398">
    <property type="entry name" value="30S RIBOSOMAL PROTEIN S20"/>
    <property type="match status" value="1"/>
</dbReference>
<dbReference type="GO" id="GO:0003735">
    <property type="term" value="F:structural constituent of ribosome"/>
    <property type="evidence" value="ECO:0007669"/>
    <property type="project" value="InterPro"/>
</dbReference>
<evidence type="ECO:0000256" key="5">
    <source>
        <dbReference type="ARBA" id="ARBA00022980"/>
    </source>
</evidence>
<reference evidence="10 11" key="1">
    <citation type="submission" date="2019-02" db="EMBL/GenBank/DDBJ databases">
        <title>Deep-cultivation of Planctomycetes and their phenomic and genomic characterization uncovers novel biology.</title>
        <authorList>
            <person name="Wiegand S."/>
            <person name="Jogler M."/>
            <person name="Boedeker C."/>
            <person name="Pinto D."/>
            <person name="Vollmers J."/>
            <person name="Rivas-Marin E."/>
            <person name="Kohn T."/>
            <person name="Peeters S.H."/>
            <person name="Heuer A."/>
            <person name="Rast P."/>
            <person name="Oberbeckmann S."/>
            <person name="Bunk B."/>
            <person name="Jeske O."/>
            <person name="Meyerdierks A."/>
            <person name="Storesund J.E."/>
            <person name="Kallscheuer N."/>
            <person name="Luecker S."/>
            <person name="Lage O.M."/>
            <person name="Pohl T."/>
            <person name="Merkel B.J."/>
            <person name="Hornburger P."/>
            <person name="Mueller R.-W."/>
            <person name="Bruemmer F."/>
            <person name="Labrenz M."/>
            <person name="Spormann A.M."/>
            <person name="Op Den Camp H."/>
            <person name="Overmann J."/>
            <person name="Amann R."/>
            <person name="Jetten M.S.M."/>
            <person name="Mascher T."/>
            <person name="Medema M.H."/>
            <person name="Devos D.P."/>
            <person name="Kaster A.-K."/>
            <person name="Ovreas L."/>
            <person name="Rohde M."/>
            <person name="Galperin M.Y."/>
            <person name="Jogler C."/>
        </authorList>
    </citation>
    <scope>NUCLEOTIDE SEQUENCE [LARGE SCALE GENOMIC DNA]</scope>
    <source>
        <strain evidence="10 11">Pan54</strain>
    </source>
</reference>
<dbReference type="NCBIfam" id="TIGR00029">
    <property type="entry name" value="S20"/>
    <property type="match status" value="1"/>
</dbReference>
<feature type="compositionally biased region" description="Basic residues" evidence="9">
    <location>
        <begin position="9"/>
        <end position="23"/>
    </location>
</feature>
<evidence type="ECO:0000313" key="11">
    <source>
        <dbReference type="Proteomes" id="UP000316095"/>
    </source>
</evidence>
<dbReference type="FunFam" id="1.20.58.110:FF:000001">
    <property type="entry name" value="30S ribosomal protein S20"/>
    <property type="match status" value="1"/>
</dbReference>
<evidence type="ECO:0000256" key="6">
    <source>
        <dbReference type="ARBA" id="ARBA00023274"/>
    </source>
</evidence>
<dbReference type="HAMAP" id="MF_00500">
    <property type="entry name" value="Ribosomal_bS20"/>
    <property type="match status" value="1"/>
</dbReference>
<dbReference type="InterPro" id="IPR036510">
    <property type="entry name" value="Ribosomal_bS20_sf"/>
</dbReference>
<accession>A0A5C5XIS3</accession>
<dbReference type="AlphaFoldDB" id="A0A5C5XIS3"/>
<dbReference type="PANTHER" id="PTHR33398:SF1">
    <property type="entry name" value="SMALL RIBOSOMAL SUBUNIT PROTEIN BS20C"/>
    <property type="match status" value="1"/>
</dbReference>
<keyword evidence="4 8" id="KW-0694">RNA-binding</keyword>
<dbReference type="Proteomes" id="UP000316095">
    <property type="component" value="Unassembled WGS sequence"/>
</dbReference>
<evidence type="ECO:0000256" key="1">
    <source>
        <dbReference type="ARBA" id="ARBA00003134"/>
    </source>
</evidence>
<dbReference type="GO" id="GO:0070181">
    <property type="term" value="F:small ribosomal subunit rRNA binding"/>
    <property type="evidence" value="ECO:0007669"/>
    <property type="project" value="TreeGrafter"/>
</dbReference>
<name>A0A5C5XIS3_9PLAN</name>
<dbReference type="GO" id="GO:0006412">
    <property type="term" value="P:translation"/>
    <property type="evidence" value="ECO:0007669"/>
    <property type="project" value="UniProtKB-UniRule"/>
</dbReference>
<comment type="caution">
    <text evidence="10">The sequence shown here is derived from an EMBL/GenBank/DDBJ whole genome shotgun (WGS) entry which is preliminary data.</text>
</comment>
<keyword evidence="3 8" id="KW-0699">rRNA-binding</keyword>
<evidence type="ECO:0000256" key="4">
    <source>
        <dbReference type="ARBA" id="ARBA00022884"/>
    </source>
</evidence>
<gene>
    <name evidence="8 10" type="primary">rpsT</name>
    <name evidence="10" type="ORF">Pan54_29920</name>
</gene>
<feature type="region of interest" description="Disordered" evidence="9">
    <location>
        <begin position="1"/>
        <end position="28"/>
    </location>
</feature>
<organism evidence="10 11">
    <name type="scientific">Rubinisphaera italica</name>
    <dbReference type="NCBI Taxonomy" id="2527969"/>
    <lineage>
        <taxon>Bacteria</taxon>
        <taxon>Pseudomonadati</taxon>
        <taxon>Planctomycetota</taxon>
        <taxon>Planctomycetia</taxon>
        <taxon>Planctomycetales</taxon>
        <taxon>Planctomycetaceae</taxon>
        <taxon>Rubinisphaera</taxon>
    </lineage>
</organism>
<comment type="similarity">
    <text evidence="2 8">Belongs to the bacterial ribosomal protein bS20 family.</text>
</comment>
<evidence type="ECO:0000256" key="2">
    <source>
        <dbReference type="ARBA" id="ARBA00007634"/>
    </source>
</evidence>
<keyword evidence="11" id="KW-1185">Reference proteome</keyword>
<dbReference type="Pfam" id="PF01649">
    <property type="entry name" value="Ribosomal_S20p"/>
    <property type="match status" value="1"/>
</dbReference>
<dbReference type="EMBL" id="SJPG01000001">
    <property type="protein sequence ID" value="TWT62251.1"/>
    <property type="molecule type" value="Genomic_DNA"/>
</dbReference>
<protein>
    <recommendedName>
        <fullName evidence="7 8">Small ribosomal subunit protein bS20</fullName>
    </recommendedName>
</protein>